<evidence type="ECO:0000313" key="3">
    <source>
        <dbReference type="Proteomes" id="UP001155182"/>
    </source>
</evidence>
<dbReference type="AlphaFoldDB" id="A0A9X2F0T6"/>
<accession>A0A9X2F0T6</accession>
<name>A0A9X2F0T6_9SPHI</name>
<proteinExistence type="predicted"/>
<dbReference type="InterPro" id="IPR029068">
    <property type="entry name" value="Glyas_Bleomycin-R_OHBP_Dase"/>
</dbReference>
<dbReference type="RefSeq" id="WP_252587027.1">
    <property type="nucleotide sequence ID" value="NZ_JAMWYS010000024.1"/>
</dbReference>
<protein>
    <submittedName>
        <fullName evidence="2">VOC family protein</fullName>
    </submittedName>
</protein>
<keyword evidence="3" id="KW-1185">Reference proteome</keyword>
<dbReference type="EMBL" id="JAMWYS010000024">
    <property type="protein sequence ID" value="MCO4292542.1"/>
    <property type="molecule type" value="Genomic_DNA"/>
</dbReference>
<evidence type="ECO:0000313" key="2">
    <source>
        <dbReference type="EMBL" id="MCO4292542.1"/>
    </source>
</evidence>
<feature type="domain" description="VOC" evidence="1">
    <location>
        <begin position="9"/>
        <end position="151"/>
    </location>
</feature>
<dbReference type="Pfam" id="PF13669">
    <property type="entry name" value="Glyoxalase_4"/>
    <property type="match status" value="1"/>
</dbReference>
<dbReference type="PROSITE" id="PS51819">
    <property type="entry name" value="VOC"/>
    <property type="match status" value="1"/>
</dbReference>
<gene>
    <name evidence="2" type="ORF">NF867_06695</name>
</gene>
<dbReference type="InterPro" id="IPR037523">
    <property type="entry name" value="VOC_core"/>
</dbReference>
<reference evidence="2" key="1">
    <citation type="submission" date="2022-06" db="EMBL/GenBank/DDBJ databases">
        <title>Solitalea sp. MAHUQ-68 isolated from rhizospheric soil.</title>
        <authorList>
            <person name="Huq M.A."/>
        </authorList>
    </citation>
    <scope>NUCLEOTIDE SEQUENCE</scope>
    <source>
        <strain evidence="2">MAHUQ-68</strain>
    </source>
</reference>
<dbReference type="SUPFAM" id="SSF54593">
    <property type="entry name" value="Glyoxalase/Bleomycin resistance protein/Dihydroxybiphenyl dioxygenase"/>
    <property type="match status" value="1"/>
</dbReference>
<dbReference type="Gene3D" id="3.10.180.10">
    <property type="entry name" value="2,3-Dihydroxybiphenyl 1,2-Dioxygenase, domain 1"/>
    <property type="match status" value="1"/>
</dbReference>
<organism evidence="2 3">
    <name type="scientific">Solitalea agri</name>
    <dbReference type="NCBI Taxonomy" id="2953739"/>
    <lineage>
        <taxon>Bacteria</taxon>
        <taxon>Pseudomonadati</taxon>
        <taxon>Bacteroidota</taxon>
        <taxon>Sphingobacteriia</taxon>
        <taxon>Sphingobacteriales</taxon>
        <taxon>Sphingobacteriaceae</taxon>
        <taxon>Solitalea</taxon>
    </lineage>
</organism>
<comment type="caution">
    <text evidence="2">The sequence shown here is derived from an EMBL/GenBank/DDBJ whole genome shotgun (WGS) entry which is preliminary data.</text>
</comment>
<sequence length="166" mass="18678">MDNTNMNLNLTQIAWVVKDIELAKSFFQQMFGISNFSKTMITRLKECDGTYYGEPSDAENYVALAYTDEVFLELIQPISGKSIFKDFIDNNPAGGVQHIAYSTPIANLDKVISDFKNRGFSIISSFDTPIAKIVFFDTRIEIGVFTEIMGITKEGEIAVQNMKTQM</sequence>
<dbReference type="Proteomes" id="UP001155182">
    <property type="component" value="Unassembled WGS sequence"/>
</dbReference>
<evidence type="ECO:0000259" key="1">
    <source>
        <dbReference type="PROSITE" id="PS51819"/>
    </source>
</evidence>